<dbReference type="Gene3D" id="3.40.50.1820">
    <property type="entry name" value="alpha/beta hydrolase"/>
    <property type="match status" value="1"/>
</dbReference>
<name>A0ABR7LZH8_9ACTN</name>
<dbReference type="InterPro" id="IPR008979">
    <property type="entry name" value="Galactose-bd-like_sf"/>
</dbReference>
<evidence type="ECO:0000259" key="10">
    <source>
        <dbReference type="SMART" id="SM00939"/>
    </source>
</evidence>
<dbReference type="Pfam" id="PF08530">
    <property type="entry name" value="PepX_C"/>
    <property type="match status" value="1"/>
</dbReference>
<dbReference type="PRINTS" id="PR00923">
    <property type="entry name" value="LACTOPTASE"/>
</dbReference>
<dbReference type="InterPro" id="IPR013736">
    <property type="entry name" value="Xaa-Pro_dipept_C"/>
</dbReference>
<dbReference type="Proteomes" id="UP000805614">
    <property type="component" value="Unassembled WGS sequence"/>
</dbReference>
<evidence type="ECO:0000256" key="6">
    <source>
        <dbReference type="ARBA" id="ARBA00022801"/>
    </source>
</evidence>
<dbReference type="SUPFAM" id="SSF53474">
    <property type="entry name" value="alpha/beta-Hydrolases"/>
    <property type="match status" value="1"/>
</dbReference>
<evidence type="ECO:0000256" key="5">
    <source>
        <dbReference type="ARBA" id="ARBA00022670"/>
    </source>
</evidence>
<keyword evidence="5" id="KW-0645">Protease</keyword>
<comment type="similarity">
    <text evidence="2">Belongs to the peptidase S15 family.</text>
</comment>
<dbReference type="Gene3D" id="1.10.246.70">
    <property type="match status" value="1"/>
</dbReference>
<feature type="region of interest" description="Disordered" evidence="9">
    <location>
        <begin position="608"/>
        <end position="628"/>
    </location>
</feature>
<dbReference type="InterPro" id="IPR029058">
    <property type="entry name" value="AB_hydrolase_fold"/>
</dbReference>
<evidence type="ECO:0000313" key="11">
    <source>
        <dbReference type="EMBL" id="MBC6470269.1"/>
    </source>
</evidence>
<proteinExistence type="inferred from homology"/>
<feature type="domain" description="Xaa-Pro dipeptidyl-peptidase C-terminal" evidence="10">
    <location>
        <begin position="343"/>
        <end position="592"/>
    </location>
</feature>
<evidence type="ECO:0000256" key="2">
    <source>
        <dbReference type="ARBA" id="ARBA00010819"/>
    </source>
</evidence>
<evidence type="ECO:0000256" key="1">
    <source>
        <dbReference type="ARBA" id="ARBA00000123"/>
    </source>
</evidence>
<evidence type="ECO:0000256" key="9">
    <source>
        <dbReference type="SAM" id="MobiDB-lite"/>
    </source>
</evidence>
<sequence length="628" mass="68846">MLLGASLATGGVASAQAKPKIKVANGVTQPVFSYADAIREYVYVESTIDTDLDGKKDRVRVDIIRPKESDQGLKVPVIIDESPYYDNSGRGNEAERKVYDADGGPAKFPLFYDNYFVPRGYAVLNVDMIGTNKSDGCNDTGGRADVLGGKAVIDWLNGRAKAYGSDGSPVKATWTTGKAAMIGKSYDGTLANGVAATGVKGLETIVPISAISSWYRYQRMNGVTYNNNNYQTWLAQYVDTEEDAKCAATHERMNAEDGDETGNFNPYWKERDYIDGTLADVSRVRASVFAVHTVNDLNVKPDHFSTWWKALAEEGVPRKVWIGQYEHVDPFDFRREEWVSTLHRWFDQWLYSIQNGIMNEPRADVQLGPDNWITQSDWPARNAIGLPLRPQADGGLDLTRGSGTATFTDARVSENALVADPTVANPNRLAYVSQPLPADVRLSGTPTADLRVKLDKPTSNLTALVVDYGEDTRVDWRTRLGITTLTEESCHGESTAADDACYKKTVTNTANRPLEIVARGWIDAQNRSSLSHPTPLEPGKYAQVRWQTLPQEYVFKEGHRLGLIIAGTDASYNADAATGAAVTVDLAASKITIPVVVGGGTFEFGRQTKSKWQGPGKVDLPKPVSKLQ</sequence>
<keyword evidence="4" id="KW-0031">Aminopeptidase</keyword>
<dbReference type="SUPFAM" id="SSF49785">
    <property type="entry name" value="Galactose-binding domain-like"/>
    <property type="match status" value="1"/>
</dbReference>
<evidence type="ECO:0000256" key="4">
    <source>
        <dbReference type="ARBA" id="ARBA00022438"/>
    </source>
</evidence>
<dbReference type="SMART" id="SM00939">
    <property type="entry name" value="PepX_C"/>
    <property type="match status" value="1"/>
</dbReference>
<keyword evidence="6" id="KW-0378">Hydrolase</keyword>
<dbReference type="InterPro" id="IPR005674">
    <property type="entry name" value="CocE/Ser_esterase"/>
</dbReference>
<dbReference type="EC" id="3.4.14.11" evidence="3"/>
<dbReference type="NCBIfam" id="TIGR00976">
    <property type="entry name" value="CocE_NonD"/>
    <property type="match status" value="1"/>
</dbReference>
<comment type="caution">
    <text evidence="11">The sequence shown here is derived from an EMBL/GenBank/DDBJ whole genome shotgun (WGS) entry which is preliminary data.</text>
</comment>
<dbReference type="InterPro" id="IPR000383">
    <property type="entry name" value="Xaa-Pro-like_dom"/>
</dbReference>
<dbReference type="InterPro" id="IPR008252">
    <property type="entry name" value="Pept_S15_Xpro"/>
</dbReference>
<protein>
    <recommendedName>
        <fullName evidence="3">Xaa-Pro dipeptidyl-peptidase</fullName>
        <ecNumber evidence="3">3.4.14.11</ecNumber>
    </recommendedName>
    <alternativeName>
        <fullName evidence="8">X-prolyl-dipeptidyl aminopeptidase</fullName>
    </alternativeName>
</protein>
<evidence type="ECO:0000256" key="3">
    <source>
        <dbReference type="ARBA" id="ARBA00012463"/>
    </source>
</evidence>
<comment type="catalytic activity">
    <reaction evidence="1">
        <text>Hydrolyzes Xaa-Pro-|- bonds to release unblocked, N-terminal dipeptides from substrates including Ala-Pro-|-p-nitroanilide and (sequentially) Tyr-Pro-|-Phe-Pro-|-Gly-Pro-|-Ile.</text>
        <dbReference type="EC" id="3.4.14.11"/>
    </reaction>
</comment>
<evidence type="ECO:0000313" key="12">
    <source>
        <dbReference type="Proteomes" id="UP000805614"/>
    </source>
</evidence>
<gene>
    <name evidence="11" type="ORF">HKK74_32975</name>
</gene>
<accession>A0ABR7LZH8</accession>
<dbReference type="Gene3D" id="2.60.120.260">
    <property type="entry name" value="Galactose-binding domain-like"/>
    <property type="match status" value="1"/>
</dbReference>
<keyword evidence="7" id="KW-0720">Serine protease</keyword>
<organism evidence="11 12">
    <name type="scientific">Actinomadura alba</name>
    <dbReference type="NCBI Taxonomy" id="406431"/>
    <lineage>
        <taxon>Bacteria</taxon>
        <taxon>Bacillati</taxon>
        <taxon>Actinomycetota</taxon>
        <taxon>Actinomycetes</taxon>
        <taxon>Streptosporangiales</taxon>
        <taxon>Thermomonosporaceae</taxon>
        <taxon>Actinomadura</taxon>
    </lineage>
</organism>
<reference evidence="11 12" key="1">
    <citation type="submission" date="2020-06" db="EMBL/GenBank/DDBJ databases">
        <title>Actinomadura xiongansis sp. nov., isolated from soil of Baiyangdian.</title>
        <authorList>
            <person name="Zhang X."/>
        </authorList>
    </citation>
    <scope>NUCLEOTIDE SEQUENCE [LARGE SCALE GENOMIC DNA]</scope>
    <source>
        <strain evidence="11 12">HBUM206468</strain>
    </source>
</reference>
<evidence type="ECO:0000256" key="8">
    <source>
        <dbReference type="ARBA" id="ARBA00030045"/>
    </source>
</evidence>
<dbReference type="Pfam" id="PF02129">
    <property type="entry name" value="Peptidase_S15"/>
    <property type="match status" value="1"/>
</dbReference>
<evidence type="ECO:0000256" key="7">
    <source>
        <dbReference type="ARBA" id="ARBA00022825"/>
    </source>
</evidence>
<dbReference type="EMBL" id="JABVEC010000039">
    <property type="protein sequence ID" value="MBC6470269.1"/>
    <property type="molecule type" value="Genomic_DNA"/>
</dbReference>
<keyword evidence="12" id="KW-1185">Reference proteome</keyword>
<dbReference type="NCBIfam" id="NF003780">
    <property type="entry name" value="PRK05371.1-1"/>
    <property type="match status" value="1"/>
</dbReference>